<keyword evidence="2" id="KW-1185">Reference proteome</keyword>
<evidence type="ECO:0000313" key="2">
    <source>
        <dbReference type="Proteomes" id="UP000276133"/>
    </source>
</evidence>
<organism evidence="1 2">
    <name type="scientific">Brachionus plicatilis</name>
    <name type="common">Marine rotifer</name>
    <name type="synonym">Brachionus muelleri</name>
    <dbReference type="NCBI Taxonomy" id="10195"/>
    <lineage>
        <taxon>Eukaryota</taxon>
        <taxon>Metazoa</taxon>
        <taxon>Spiralia</taxon>
        <taxon>Gnathifera</taxon>
        <taxon>Rotifera</taxon>
        <taxon>Eurotatoria</taxon>
        <taxon>Monogononta</taxon>
        <taxon>Pseudotrocha</taxon>
        <taxon>Ploima</taxon>
        <taxon>Brachionidae</taxon>
        <taxon>Brachionus</taxon>
    </lineage>
</organism>
<evidence type="ECO:0000313" key="1">
    <source>
        <dbReference type="EMBL" id="RNA36603.1"/>
    </source>
</evidence>
<proteinExistence type="predicted"/>
<sequence>MLHGLNKLLVINFVWFVSKRKDTLSVLIDCYLYSDVINFIGADMKLGSNTDDFLKENNTKIIFETKNQVWGGYFVSISKSIKIILNFTLMMRKDKEC</sequence>
<gene>
    <name evidence="1" type="ORF">BpHYR1_045397</name>
</gene>
<reference evidence="1 2" key="1">
    <citation type="journal article" date="2018" name="Sci. Rep.">
        <title>Genomic signatures of local adaptation to the degree of environmental predictability in rotifers.</title>
        <authorList>
            <person name="Franch-Gras L."/>
            <person name="Hahn C."/>
            <person name="Garcia-Roger E.M."/>
            <person name="Carmona M.J."/>
            <person name="Serra M."/>
            <person name="Gomez A."/>
        </authorList>
    </citation>
    <scope>NUCLEOTIDE SEQUENCE [LARGE SCALE GENOMIC DNA]</scope>
    <source>
        <strain evidence="1">HYR1</strain>
    </source>
</reference>
<comment type="caution">
    <text evidence="1">The sequence shown here is derived from an EMBL/GenBank/DDBJ whole genome shotgun (WGS) entry which is preliminary data.</text>
</comment>
<protein>
    <submittedName>
        <fullName evidence="1">Uncharacterized protein</fullName>
    </submittedName>
</protein>
<dbReference type="Proteomes" id="UP000276133">
    <property type="component" value="Unassembled WGS sequence"/>
</dbReference>
<dbReference type="AlphaFoldDB" id="A0A3M7SLE8"/>
<dbReference type="EMBL" id="REGN01001159">
    <property type="protein sequence ID" value="RNA36603.1"/>
    <property type="molecule type" value="Genomic_DNA"/>
</dbReference>
<accession>A0A3M7SLE8</accession>
<name>A0A3M7SLE8_BRAPC</name>